<reference evidence="1 2" key="1">
    <citation type="submission" date="2017-05" db="EMBL/GenBank/DDBJ databases">
        <title>Vagococcus spp. assemblies.</title>
        <authorList>
            <person name="Gulvik C.A."/>
        </authorList>
    </citation>
    <scope>NUCLEOTIDE SEQUENCE [LARGE SCALE GENOMIC DNA]</scope>
    <source>
        <strain evidence="1 2">NCFB 2497</strain>
    </source>
</reference>
<evidence type="ECO:0000313" key="2">
    <source>
        <dbReference type="Proteomes" id="UP000288197"/>
    </source>
</evidence>
<keyword evidence="1" id="KW-0413">Isomerase</keyword>
<dbReference type="Proteomes" id="UP000288197">
    <property type="component" value="Unassembled WGS sequence"/>
</dbReference>
<dbReference type="AlphaFoldDB" id="A0A369AXG4"/>
<dbReference type="OrthoDB" id="2139603at2"/>
<proteinExistence type="predicted"/>
<dbReference type="EMBL" id="NGJX01000008">
    <property type="protein sequence ID" value="RSU01234.1"/>
    <property type="molecule type" value="Genomic_DNA"/>
</dbReference>
<dbReference type="InterPro" id="IPR018700">
    <property type="entry name" value="DUF2204"/>
</dbReference>
<dbReference type="GeneID" id="63146789"/>
<dbReference type="Pfam" id="PF09970">
    <property type="entry name" value="DUF2204"/>
    <property type="match status" value="1"/>
</dbReference>
<keyword evidence="2" id="KW-1185">Reference proteome</keyword>
<name>A0A369AXG4_9ENTE</name>
<evidence type="ECO:0000313" key="1">
    <source>
        <dbReference type="EMBL" id="RSU01234.1"/>
    </source>
</evidence>
<sequence length="166" mass="19160">MNNKLNEFLKITKKLNQKGITPLLMGSLGLEFVTQKNWDSRDIDIHVPGDSRGWEAPDDERIDDWETVLQVMKEMDYNLIDLHEHEFSKNNISVEFGVIDTLPSFAGVSLDELEVNKLEGTKFLTPSIEAYLKIYIASSKDSYRADNNNHKDLEKVEYLIKQLRAQ</sequence>
<dbReference type="RefSeq" id="WP_114289926.1">
    <property type="nucleotide sequence ID" value="NZ_CP122523.1"/>
</dbReference>
<dbReference type="GO" id="GO:0016853">
    <property type="term" value="F:isomerase activity"/>
    <property type="evidence" value="ECO:0007669"/>
    <property type="project" value="UniProtKB-KW"/>
</dbReference>
<gene>
    <name evidence="1" type="ORF">CBF32_08810</name>
</gene>
<protein>
    <submittedName>
        <fullName evidence="1">Phosphoribosylanthranilate isomerase</fullName>
    </submittedName>
</protein>
<organism evidence="1 2">
    <name type="scientific">Vagococcus fluvialis</name>
    <dbReference type="NCBI Taxonomy" id="2738"/>
    <lineage>
        <taxon>Bacteria</taxon>
        <taxon>Bacillati</taxon>
        <taxon>Bacillota</taxon>
        <taxon>Bacilli</taxon>
        <taxon>Lactobacillales</taxon>
        <taxon>Enterococcaceae</taxon>
        <taxon>Vagococcus</taxon>
    </lineage>
</organism>
<accession>A0A369AXG4</accession>
<comment type="caution">
    <text evidence="1">The sequence shown here is derived from an EMBL/GenBank/DDBJ whole genome shotgun (WGS) entry which is preliminary data.</text>
</comment>